<reference evidence="2" key="1">
    <citation type="journal article" date="2020" name="Stud. Mycol.">
        <title>101 Dothideomycetes genomes: a test case for predicting lifestyles and emergence of pathogens.</title>
        <authorList>
            <person name="Haridas S."/>
            <person name="Albert R."/>
            <person name="Binder M."/>
            <person name="Bloem J."/>
            <person name="Labutti K."/>
            <person name="Salamov A."/>
            <person name="Andreopoulos B."/>
            <person name="Baker S."/>
            <person name="Barry K."/>
            <person name="Bills G."/>
            <person name="Bluhm B."/>
            <person name="Cannon C."/>
            <person name="Castanera R."/>
            <person name="Culley D."/>
            <person name="Daum C."/>
            <person name="Ezra D."/>
            <person name="Gonzalez J."/>
            <person name="Henrissat B."/>
            <person name="Kuo A."/>
            <person name="Liang C."/>
            <person name="Lipzen A."/>
            <person name="Lutzoni F."/>
            <person name="Magnuson J."/>
            <person name="Mondo S."/>
            <person name="Nolan M."/>
            <person name="Ohm R."/>
            <person name="Pangilinan J."/>
            <person name="Park H.-J."/>
            <person name="Ramirez L."/>
            <person name="Alfaro M."/>
            <person name="Sun H."/>
            <person name="Tritt A."/>
            <person name="Yoshinaga Y."/>
            <person name="Zwiers L.-H."/>
            <person name="Turgeon B."/>
            <person name="Goodwin S."/>
            <person name="Spatafora J."/>
            <person name="Crous P."/>
            <person name="Grigoriev I."/>
        </authorList>
    </citation>
    <scope>NUCLEOTIDE SEQUENCE</scope>
    <source>
        <strain evidence="2">CBS 379.55</strain>
    </source>
</reference>
<name>A0A6A6J8H8_WESOR</name>
<keyword evidence="2" id="KW-0418">Kinase</keyword>
<dbReference type="EMBL" id="ML986515">
    <property type="protein sequence ID" value="KAF2272871.1"/>
    <property type="molecule type" value="Genomic_DNA"/>
</dbReference>
<dbReference type="Gene3D" id="1.10.510.10">
    <property type="entry name" value="Transferase(Phosphotransferase) domain 1"/>
    <property type="match status" value="1"/>
</dbReference>
<accession>A0A6A6J8H8</accession>
<dbReference type="AlphaFoldDB" id="A0A6A6J8H8"/>
<protein>
    <submittedName>
        <fullName evidence="2">Kinase-like protein</fullName>
    </submittedName>
</protein>
<gene>
    <name evidence="2" type="ORF">EI97DRAFT_436485</name>
</gene>
<evidence type="ECO:0000259" key="1">
    <source>
        <dbReference type="PROSITE" id="PS50011"/>
    </source>
</evidence>
<dbReference type="PANTHER" id="PTHR44329">
    <property type="entry name" value="SERINE/THREONINE-PROTEIN KINASE TNNI3K-RELATED"/>
    <property type="match status" value="1"/>
</dbReference>
<dbReference type="InterPro" id="IPR051681">
    <property type="entry name" value="Ser/Thr_Kinases-Pseudokinases"/>
</dbReference>
<dbReference type="GeneID" id="54552293"/>
<keyword evidence="3" id="KW-1185">Reference proteome</keyword>
<feature type="domain" description="Protein kinase" evidence="1">
    <location>
        <begin position="16"/>
        <end position="273"/>
    </location>
</feature>
<dbReference type="PANTHER" id="PTHR44329:SF6">
    <property type="entry name" value="RECEPTOR-INTERACTING SERINE_THREONINE-PROTEIN KINASE 1"/>
    <property type="match status" value="1"/>
</dbReference>
<sequence>MANERIQTGPHLSIDYQKLVFLAAGSSGIVYAIDEEKVLKEYHSEGIDVERRAFERLGLHRNIVRCFGAIDNGIILERGQSLRKVIEESGAEQIPLDKRIRWLQEAAEGTRYLHEKGIIHADVGCNNWIIVHGRLKIIDFEGCSIDGEEAGACYEWFSYRQSTPVISRKTDIFAFGCAVYEVMTGRQPHQELAASDDRMLRIKQLYADNHFPEVENIPLGSLMQGCWHGTFTSMDEVLQDLEVAGVPVTRKADSGVQSVMATIFDYLASWRTR</sequence>
<keyword evidence="2" id="KW-0808">Transferase</keyword>
<dbReference type="RefSeq" id="XP_033650410.1">
    <property type="nucleotide sequence ID" value="XM_033799118.1"/>
</dbReference>
<evidence type="ECO:0000313" key="3">
    <source>
        <dbReference type="Proteomes" id="UP000800097"/>
    </source>
</evidence>
<dbReference type="OrthoDB" id="1668230at2759"/>
<dbReference type="InterPro" id="IPR011009">
    <property type="entry name" value="Kinase-like_dom_sf"/>
</dbReference>
<dbReference type="InterPro" id="IPR000719">
    <property type="entry name" value="Prot_kinase_dom"/>
</dbReference>
<dbReference type="SUPFAM" id="SSF56112">
    <property type="entry name" value="Protein kinase-like (PK-like)"/>
    <property type="match status" value="1"/>
</dbReference>
<dbReference type="Proteomes" id="UP000800097">
    <property type="component" value="Unassembled WGS sequence"/>
</dbReference>
<dbReference type="Pfam" id="PF00069">
    <property type="entry name" value="Pkinase"/>
    <property type="match status" value="1"/>
</dbReference>
<dbReference type="PROSITE" id="PS50011">
    <property type="entry name" value="PROTEIN_KINASE_DOM"/>
    <property type="match status" value="1"/>
</dbReference>
<dbReference type="GO" id="GO:0005524">
    <property type="term" value="F:ATP binding"/>
    <property type="evidence" value="ECO:0007669"/>
    <property type="project" value="InterPro"/>
</dbReference>
<organism evidence="2 3">
    <name type="scientific">Westerdykella ornata</name>
    <dbReference type="NCBI Taxonomy" id="318751"/>
    <lineage>
        <taxon>Eukaryota</taxon>
        <taxon>Fungi</taxon>
        <taxon>Dikarya</taxon>
        <taxon>Ascomycota</taxon>
        <taxon>Pezizomycotina</taxon>
        <taxon>Dothideomycetes</taxon>
        <taxon>Pleosporomycetidae</taxon>
        <taxon>Pleosporales</taxon>
        <taxon>Sporormiaceae</taxon>
        <taxon>Westerdykella</taxon>
    </lineage>
</organism>
<proteinExistence type="predicted"/>
<dbReference type="GO" id="GO:0004674">
    <property type="term" value="F:protein serine/threonine kinase activity"/>
    <property type="evidence" value="ECO:0007669"/>
    <property type="project" value="TreeGrafter"/>
</dbReference>
<evidence type="ECO:0000313" key="2">
    <source>
        <dbReference type="EMBL" id="KAF2272871.1"/>
    </source>
</evidence>